<feature type="transmembrane region" description="Helical" evidence="2">
    <location>
        <begin position="335"/>
        <end position="357"/>
    </location>
</feature>
<protein>
    <submittedName>
        <fullName evidence="3">Uncharacterized protein</fullName>
    </submittedName>
</protein>
<keyword evidence="2" id="KW-0812">Transmembrane</keyword>
<keyword evidence="1" id="KW-0175">Coiled coil</keyword>
<feature type="coiled-coil region" evidence="1">
    <location>
        <begin position="9"/>
        <end position="43"/>
    </location>
</feature>
<dbReference type="RefSeq" id="WP_086334054.1">
    <property type="nucleotide sequence ID" value="NZ_CP018791.1"/>
</dbReference>
<dbReference type="STRING" id="1660074.CVIC8964_1506"/>
<dbReference type="AlphaFoldDB" id="A0A1X9T303"/>
<keyword evidence="2" id="KW-1133">Transmembrane helix</keyword>
<sequence length="359" mass="41352">MTSDIVTKYTIIEKENRILKSEIEQLKAKMQELSKEQNDNKEVSSLKKIKMFSSLIQEGFGSDKYKSSDEVVFDYSNVSENFANLFKNLQSNLDIQFNPATDGANFSQSRNNSIEALNKLKENLDSLFAFLELPSTMELYKLSNDNVVLNNLIVELEKSKEVLSALTNEFGNWNEKLENDDSKFNQLFKDWDESINDLSDTLKDKFKKQIQTINSYYEKLNSQLESATDSIVQVEINKQNELLEKLKEKRLSVSETMDKNISSISIKLNELIEKYKQFENNNSLFDSLQKLDIKLKEQNETFEKSKIELNKTITESLNKLNQGVQNVDNGYKKLVIGYSITSLLSGIVFGAIFFKFLPL</sequence>
<feature type="coiled-coil region" evidence="1">
    <location>
        <begin position="217"/>
        <end position="308"/>
    </location>
</feature>
<gene>
    <name evidence="3" type="ORF">CVIC8964_1506</name>
</gene>
<reference evidence="3 4" key="1">
    <citation type="journal article" date="2017" name="Genome Biol. Evol.">
        <title>Comparative Genomic Analysis Identifies a Campylobacter Clade Deficient in Selenium Metabolism.</title>
        <authorList>
            <person name="Miller W.G."/>
            <person name="Yee E."/>
            <person name="Lopes B.S."/>
            <person name="Chapman M.H."/>
            <person name="Huynh S."/>
            <person name="Bono J.L."/>
            <person name="Parker C.T."/>
            <person name="Strachan N.J.C."/>
            <person name="Forbes K.J."/>
        </authorList>
    </citation>
    <scope>NUCLEOTIDE SEQUENCE [LARGE SCALE GENOMIC DNA]</scope>
    <source>
        <strain evidence="3 4">RM8964</strain>
    </source>
</reference>
<evidence type="ECO:0000313" key="3">
    <source>
        <dbReference type="EMBL" id="ARR02885.1"/>
    </source>
</evidence>
<keyword evidence="2" id="KW-0472">Membrane</keyword>
<evidence type="ECO:0000313" key="4">
    <source>
        <dbReference type="Proteomes" id="UP000194265"/>
    </source>
</evidence>
<accession>A0A1X9T303</accession>
<evidence type="ECO:0000256" key="1">
    <source>
        <dbReference type="SAM" id="Coils"/>
    </source>
</evidence>
<name>A0A1X9T303_9BACT</name>
<organism evidence="3 4">
    <name type="scientific">Campylobacter vicugnae</name>
    <dbReference type="NCBI Taxonomy" id="1660076"/>
    <lineage>
        <taxon>Bacteria</taxon>
        <taxon>Pseudomonadati</taxon>
        <taxon>Campylobacterota</taxon>
        <taxon>Epsilonproteobacteria</taxon>
        <taxon>Campylobacterales</taxon>
        <taxon>Campylobacteraceae</taxon>
        <taxon>Campylobacter</taxon>
    </lineage>
</organism>
<evidence type="ECO:0000256" key="2">
    <source>
        <dbReference type="SAM" id="Phobius"/>
    </source>
</evidence>
<dbReference type="EMBL" id="CP018791">
    <property type="protein sequence ID" value="ARR02885.1"/>
    <property type="molecule type" value="Genomic_DNA"/>
</dbReference>
<proteinExistence type="predicted"/>
<dbReference type="Proteomes" id="UP000194265">
    <property type="component" value="Chromosome"/>
</dbReference>